<organism evidence="4 5">
    <name type="scientific">Chloroherpeton thalassium (strain ATCC 35110 / GB-78)</name>
    <dbReference type="NCBI Taxonomy" id="517418"/>
    <lineage>
        <taxon>Bacteria</taxon>
        <taxon>Pseudomonadati</taxon>
        <taxon>Chlorobiota</taxon>
        <taxon>Chlorobiia</taxon>
        <taxon>Chlorobiales</taxon>
        <taxon>Chloroherpetonaceae</taxon>
        <taxon>Chloroherpeton</taxon>
    </lineage>
</organism>
<feature type="domain" description="Response regulatory" evidence="3">
    <location>
        <begin position="164"/>
        <end position="278"/>
    </location>
</feature>
<dbReference type="InterPro" id="IPR001789">
    <property type="entry name" value="Sig_transdc_resp-reg_receiver"/>
</dbReference>
<dbReference type="HOGENOM" id="CLU_882121_0_0_10"/>
<dbReference type="STRING" id="517418.Ctha_2625"/>
<keyword evidence="5" id="KW-1185">Reference proteome</keyword>
<evidence type="ECO:0000256" key="2">
    <source>
        <dbReference type="PROSITE-ProRule" id="PRU00169"/>
    </source>
</evidence>
<evidence type="ECO:0000259" key="3">
    <source>
        <dbReference type="PROSITE" id="PS50110"/>
    </source>
</evidence>
<dbReference type="PANTHER" id="PTHR44591">
    <property type="entry name" value="STRESS RESPONSE REGULATOR PROTEIN 1"/>
    <property type="match status" value="1"/>
</dbReference>
<dbReference type="SMART" id="SM00448">
    <property type="entry name" value="REC"/>
    <property type="match status" value="2"/>
</dbReference>
<dbReference type="PROSITE" id="PS50110">
    <property type="entry name" value="RESPONSE_REGULATORY"/>
    <property type="match status" value="2"/>
</dbReference>
<dbReference type="PANTHER" id="PTHR44591:SF19">
    <property type="entry name" value="TWO-COMPONENT RESPONSE REGULATOR-RELATED"/>
    <property type="match status" value="1"/>
</dbReference>
<name>B3QYA8_CHLT3</name>
<dbReference type="eggNOG" id="COG3437">
    <property type="taxonomic scope" value="Bacteria"/>
</dbReference>
<dbReference type="AlphaFoldDB" id="B3QYA8"/>
<feature type="modified residue" description="4-aspartylphosphate" evidence="2">
    <location>
        <position position="63"/>
    </location>
</feature>
<feature type="domain" description="Response regulatory" evidence="3">
    <location>
        <begin position="15"/>
        <end position="129"/>
    </location>
</feature>
<feature type="modified residue" description="4-aspartylphosphate" evidence="2">
    <location>
        <position position="212"/>
    </location>
</feature>
<reference evidence="4 5" key="1">
    <citation type="submission" date="2008-06" db="EMBL/GenBank/DDBJ databases">
        <title>Complete sequence of Chloroherpeton thalassium ATCC 35110.</title>
        <authorList>
            <consortium name="US DOE Joint Genome Institute"/>
            <person name="Lucas S."/>
            <person name="Copeland A."/>
            <person name="Lapidus A."/>
            <person name="Glavina del Rio T."/>
            <person name="Dalin E."/>
            <person name="Tice H."/>
            <person name="Bruce D."/>
            <person name="Goodwin L."/>
            <person name="Pitluck S."/>
            <person name="Schmutz J."/>
            <person name="Larimer F."/>
            <person name="Land M."/>
            <person name="Hauser L."/>
            <person name="Kyrpides N."/>
            <person name="Mikhailova N."/>
            <person name="Liu Z."/>
            <person name="Li T."/>
            <person name="Zhao F."/>
            <person name="Overmann J."/>
            <person name="Bryant D.A."/>
            <person name="Richardson P."/>
        </authorList>
    </citation>
    <scope>NUCLEOTIDE SEQUENCE [LARGE SCALE GENOMIC DNA]</scope>
    <source>
        <strain evidence="5">ATCC 35110 / GB-78</strain>
    </source>
</reference>
<evidence type="ECO:0000313" key="5">
    <source>
        <dbReference type="Proteomes" id="UP000001208"/>
    </source>
</evidence>
<dbReference type="eggNOG" id="COG2204">
    <property type="taxonomic scope" value="Bacteria"/>
</dbReference>
<dbReference type="Gene3D" id="3.40.50.2300">
    <property type="match status" value="2"/>
</dbReference>
<protein>
    <submittedName>
        <fullName evidence="4">Response regulator receiver protein</fullName>
    </submittedName>
</protein>
<dbReference type="GO" id="GO:0000160">
    <property type="term" value="P:phosphorelay signal transduction system"/>
    <property type="evidence" value="ECO:0007669"/>
    <property type="project" value="InterPro"/>
</dbReference>
<dbReference type="CDD" id="cd17569">
    <property type="entry name" value="REC_HupR-like"/>
    <property type="match status" value="1"/>
</dbReference>
<proteinExistence type="predicted"/>
<dbReference type="OrthoDB" id="9763484at2"/>
<dbReference type="KEGG" id="cts:Ctha_2625"/>
<accession>B3QYA8</accession>
<dbReference type="EMBL" id="CP001100">
    <property type="protein sequence ID" value="ACF15074.1"/>
    <property type="molecule type" value="Genomic_DNA"/>
</dbReference>
<dbReference type="InterPro" id="IPR050595">
    <property type="entry name" value="Bact_response_regulator"/>
</dbReference>
<gene>
    <name evidence="4" type="ordered locus">Ctha_2625</name>
</gene>
<dbReference type="SUPFAM" id="SSF52172">
    <property type="entry name" value="CheY-like"/>
    <property type="match status" value="2"/>
</dbReference>
<dbReference type="InterPro" id="IPR011006">
    <property type="entry name" value="CheY-like_superfamily"/>
</dbReference>
<sequence length="328" mass="37151">MTTQTNDDKASNKHNIMFVDDEPLVTQSLRILFSKDYNVFTAEGGVESLELVKKHHISVLVSDQRMPVMTGVELLREVKELSPHTIRILMTGYTDLQAIIDSVNVGEIFRYINKPWRVDKLRETIRFACRVSNERAWLTAQKQATQASNSAAPAAKSPANSQEVLLFVDKNPAHLKIFEDFFTPKYKVLTAETAEKAMMILNHNTVSVVSSDVKISHEDGSDFLIVVKERFPNVATVLITDVRDANLAIRMVNEGQVYRYLIKPFPRESLRLTIDAAVLHHTVLKDNPSMNLKLQEQISFSNTKATGTRSFQELLSAVRQNYASRPIY</sequence>
<evidence type="ECO:0000313" key="4">
    <source>
        <dbReference type="EMBL" id="ACF15074.1"/>
    </source>
</evidence>
<dbReference type="RefSeq" id="WP_012501156.1">
    <property type="nucleotide sequence ID" value="NC_011026.1"/>
</dbReference>
<keyword evidence="1 2" id="KW-0597">Phosphoprotein</keyword>
<evidence type="ECO:0000256" key="1">
    <source>
        <dbReference type="ARBA" id="ARBA00022553"/>
    </source>
</evidence>
<dbReference type="Proteomes" id="UP000001208">
    <property type="component" value="Chromosome"/>
</dbReference>
<dbReference type="Pfam" id="PF00072">
    <property type="entry name" value="Response_reg"/>
    <property type="match status" value="2"/>
</dbReference>